<accession>A0A1U7CU87</accession>
<dbReference type="GO" id="GO:0005524">
    <property type="term" value="F:ATP binding"/>
    <property type="evidence" value="ECO:0007669"/>
    <property type="project" value="UniProtKB-KW"/>
</dbReference>
<dbReference type="EMBL" id="CP019082">
    <property type="protein sequence ID" value="APW62495.1"/>
    <property type="molecule type" value="Genomic_DNA"/>
</dbReference>
<dbReference type="PANTHER" id="PTHR30258:SF2">
    <property type="entry name" value="COMG OPERON PROTEIN 1"/>
    <property type="match status" value="1"/>
</dbReference>
<proteinExistence type="inferred from homology"/>
<feature type="transmembrane region" description="Helical" evidence="4">
    <location>
        <begin position="48"/>
        <end position="68"/>
    </location>
</feature>
<dbReference type="Proteomes" id="UP000186309">
    <property type="component" value="Chromosome"/>
</dbReference>
<dbReference type="GO" id="GO:0016887">
    <property type="term" value="F:ATP hydrolysis activity"/>
    <property type="evidence" value="ECO:0007669"/>
    <property type="project" value="TreeGrafter"/>
</dbReference>
<evidence type="ECO:0000313" key="6">
    <source>
        <dbReference type="EMBL" id="APW62495.1"/>
    </source>
</evidence>
<dbReference type="Gene3D" id="3.40.50.300">
    <property type="entry name" value="P-loop containing nucleotide triphosphate hydrolases"/>
    <property type="match status" value="1"/>
</dbReference>
<organism evidence="6 7">
    <name type="scientific">Paludisphaera borealis</name>
    <dbReference type="NCBI Taxonomy" id="1387353"/>
    <lineage>
        <taxon>Bacteria</taxon>
        <taxon>Pseudomonadati</taxon>
        <taxon>Planctomycetota</taxon>
        <taxon>Planctomycetia</taxon>
        <taxon>Isosphaerales</taxon>
        <taxon>Isosphaeraceae</taxon>
        <taxon>Paludisphaera</taxon>
    </lineage>
</organism>
<dbReference type="OrthoDB" id="244550at2"/>
<dbReference type="CDD" id="cd01129">
    <property type="entry name" value="PulE-GspE-like"/>
    <property type="match status" value="1"/>
</dbReference>
<comment type="similarity">
    <text evidence="1">Belongs to the GSP E family.</text>
</comment>
<evidence type="ECO:0000256" key="2">
    <source>
        <dbReference type="ARBA" id="ARBA00022741"/>
    </source>
</evidence>
<evidence type="ECO:0000256" key="1">
    <source>
        <dbReference type="ARBA" id="ARBA00006611"/>
    </source>
</evidence>
<name>A0A1U7CU87_9BACT</name>
<reference evidence="7" key="1">
    <citation type="submission" date="2016-12" db="EMBL/GenBank/DDBJ databases">
        <title>Comparative genomics of four Isosphaeraceae planctomycetes: a common pool of plasmids and glycoside hydrolase genes.</title>
        <authorList>
            <person name="Ivanova A."/>
        </authorList>
    </citation>
    <scope>NUCLEOTIDE SEQUENCE [LARGE SCALE GENOMIC DNA]</scope>
    <source>
        <strain evidence="7">PX4</strain>
    </source>
</reference>
<dbReference type="PROSITE" id="PS00662">
    <property type="entry name" value="T2SP_E"/>
    <property type="match status" value="1"/>
</dbReference>
<keyword evidence="4" id="KW-1133">Transmembrane helix</keyword>
<keyword evidence="4" id="KW-0812">Transmembrane</keyword>
<dbReference type="Pfam" id="PF00437">
    <property type="entry name" value="T2SSE"/>
    <property type="match status" value="1"/>
</dbReference>
<dbReference type="FunFam" id="3.40.50.300:FF:000398">
    <property type="entry name" value="Type IV pilus assembly ATPase PilB"/>
    <property type="match status" value="1"/>
</dbReference>
<sequence>MIRPFPVLATFLIVTLGVVAGADAADVLTPLFAQAPAGDPAPFVSPRGPGFYLNLFKFIPVVLIYLLWTWTTDWVEHDTKRLNNLKFATWNCVIFFSGVLGIVMLFAIPIYPVGLTLLLLAYLIPILTYVFVRNQTVADDQKVLTPYHFGEVANNILASMGTRPLFNRDVTTMDRAGPPITFVGKSAGMAKEDPSRVRQAEESRSFMAAKELVYDAVLRRASDIHLEPTSEQLSVRYRIDGILHAAEPFDRPTGDAVVNLIKVLCAMDISEKRKPQDGSFGAKLQNRDLDFRVSTSGSKAGEKLVMRILDNTSAVTKMEDLGMRPKLVEQARSLVTQPHGMFLCCGPTGSGKSTTLYAALREIDRYQRNIITVEDPIEYQLDNVTQMEINTKSGQTFATSLRSILRQDPDVIMIGEIRDQETATIACQAANTGHMVFSTVHSNDAVTALFRLLDLGVEPFMIASALTAVLGQRLVRLLCEGCKEPYKPKPEFLKKANLPADKVDVFYRRPENPEQVCPQCGGTGYFGRAGIFELLVITEPIRDMLRENPSLTKIKAEARKSGMIYLQEDGLRQVIQGRTSIEELLRVVK</sequence>
<dbReference type="SUPFAM" id="SSF52540">
    <property type="entry name" value="P-loop containing nucleoside triphosphate hydrolases"/>
    <property type="match status" value="1"/>
</dbReference>
<gene>
    <name evidence="6" type="primary">epsE_2</name>
    <name evidence="6" type="ORF">BSF38_04041</name>
</gene>
<dbReference type="PANTHER" id="PTHR30258">
    <property type="entry name" value="TYPE II SECRETION SYSTEM PROTEIN GSPE-RELATED"/>
    <property type="match status" value="1"/>
</dbReference>
<feature type="domain" description="Bacterial type II secretion system protein E" evidence="5">
    <location>
        <begin position="405"/>
        <end position="419"/>
    </location>
</feature>
<dbReference type="KEGG" id="pbor:BSF38_04041"/>
<protein>
    <submittedName>
        <fullName evidence="6">Type II secretion system protein E</fullName>
    </submittedName>
</protein>
<evidence type="ECO:0000256" key="4">
    <source>
        <dbReference type="SAM" id="Phobius"/>
    </source>
</evidence>
<keyword evidence="3" id="KW-0067">ATP-binding</keyword>
<feature type="transmembrane region" description="Helical" evidence="4">
    <location>
        <begin position="114"/>
        <end position="132"/>
    </location>
</feature>
<dbReference type="RefSeq" id="WP_076348635.1">
    <property type="nucleotide sequence ID" value="NZ_CP019082.1"/>
</dbReference>
<keyword evidence="7" id="KW-1185">Reference proteome</keyword>
<dbReference type="GO" id="GO:0005886">
    <property type="term" value="C:plasma membrane"/>
    <property type="evidence" value="ECO:0007669"/>
    <property type="project" value="TreeGrafter"/>
</dbReference>
<evidence type="ECO:0000313" key="7">
    <source>
        <dbReference type="Proteomes" id="UP000186309"/>
    </source>
</evidence>
<dbReference type="Gene3D" id="3.30.450.90">
    <property type="match status" value="1"/>
</dbReference>
<dbReference type="InterPro" id="IPR001482">
    <property type="entry name" value="T2SS/T4SS_dom"/>
</dbReference>
<keyword evidence="4" id="KW-0472">Membrane</keyword>
<keyword evidence="2" id="KW-0547">Nucleotide-binding</keyword>
<evidence type="ECO:0000259" key="5">
    <source>
        <dbReference type="PROSITE" id="PS00662"/>
    </source>
</evidence>
<dbReference type="STRING" id="1387353.BSF38_04041"/>
<dbReference type="AlphaFoldDB" id="A0A1U7CU87"/>
<dbReference type="InterPro" id="IPR027417">
    <property type="entry name" value="P-loop_NTPase"/>
</dbReference>
<evidence type="ECO:0000256" key="3">
    <source>
        <dbReference type="ARBA" id="ARBA00022840"/>
    </source>
</evidence>
<feature type="transmembrane region" description="Helical" evidence="4">
    <location>
        <begin position="88"/>
        <end position="108"/>
    </location>
</feature>